<organism evidence="2 3">
    <name type="scientific">Durusdinium trenchii</name>
    <dbReference type="NCBI Taxonomy" id="1381693"/>
    <lineage>
        <taxon>Eukaryota</taxon>
        <taxon>Sar</taxon>
        <taxon>Alveolata</taxon>
        <taxon>Dinophyceae</taxon>
        <taxon>Suessiales</taxon>
        <taxon>Symbiodiniaceae</taxon>
        <taxon>Durusdinium</taxon>
    </lineage>
</organism>
<dbReference type="Proteomes" id="UP001642484">
    <property type="component" value="Unassembled WGS sequence"/>
</dbReference>
<feature type="chain" id="PRO_5046138192" description="Class I SAM-dependent methyltransferase" evidence="1">
    <location>
        <begin position="20"/>
        <end position="402"/>
    </location>
</feature>
<dbReference type="Gene3D" id="3.40.50.150">
    <property type="entry name" value="Vaccinia Virus protein VP39"/>
    <property type="match status" value="1"/>
</dbReference>
<gene>
    <name evidence="2" type="ORF">CCMP2556_LOCUS36986</name>
</gene>
<evidence type="ECO:0008006" key="4">
    <source>
        <dbReference type="Google" id="ProtNLM"/>
    </source>
</evidence>
<dbReference type="EMBL" id="CAXAMN010023084">
    <property type="protein sequence ID" value="CAK9075100.1"/>
    <property type="molecule type" value="Genomic_DNA"/>
</dbReference>
<keyword evidence="1" id="KW-0732">Signal</keyword>
<dbReference type="Pfam" id="PF13578">
    <property type="entry name" value="Methyltransf_24"/>
    <property type="match status" value="1"/>
</dbReference>
<dbReference type="PANTHER" id="PTHR37909">
    <property type="entry name" value="S-ADENOSYL-L-METHIONINE-DEPENDENT METHYLTRANSFERASES SUPERFAMILY PROTEIN"/>
    <property type="match status" value="1"/>
</dbReference>
<sequence length="402" mass="46423">MRRAMRHLPWLAILWPSHADELKMENGMRLDLAMRESFFAEDPLWPPEEEVWNAWPRGSPQRLMLEEVFTAIIRLYANMQGLLTGHWETFYSLAWPHAERNFPQSQRYFWGDVPLKQLKVEQHFKRLYAGYRWAIRRAVLRLDNSTCARRASRAAARLAAAGRGGVLSKQGLLQFRVRVVDEFFGFYALLAAGTWSAALLDGCDACEVRYHTTEEMKLERYSRRSVLHQLLNTVAHKDTQRRHCVELVQIGFGSGRTDAWLLESIPCLHMLSVDIQAKPLANELRRTFQNRSNFWQMSSVQAAERFARSGRRADLVFVDGSHSYQDVYLDLRSWWPLVRPHGILAGHDYSGYDAGVVAAVNEFVSEKKLELHLSVDHMWWLHVPPRRDPQRGGGGTAKRAPT</sequence>
<accession>A0ABP0PGD2</accession>
<evidence type="ECO:0000313" key="2">
    <source>
        <dbReference type="EMBL" id="CAK9075100.1"/>
    </source>
</evidence>
<feature type="signal peptide" evidence="1">
    <location>
        <begin position="1"/>
        <end position="19"/>
    </location>
</feature>
<keyword evidence="3" id="KW-1185">Reference proteome</keyword>
<comment type="caution">
    <text evidence="2">The sequence shown here is derived from an EMBL/GenBank/DDBJ whole genome shotgun (WGS) entry which is preliminary data.</text>
</comment>
<protein>
    <recommendedName>
        <fullName evidence="4">Class I SAM-dependent methyltransferase</fullName>
    </recommendedName>
</protein>
<evidence type="ECO:0000313" key="3">
    <source>
        <dbReference type="Proteomes" id="UP001642484"/>
    </source>
</evidence>
<evidence type="ECO:0000256" key="1">
    <source>
        <dbReference type="SAM" id="SignalP"/>
    </source>
</evidence>
<proteinExistence type="predicted"/>
<reference evidence="2 3" key="1">
    <citation type="submission" date="2024-02" db="EMBL/GenBank/DDBJ databases">
        <authorList>
            <person name="Chen Y."/>
            <person name="Shah S."/>
            <person name="Dougan E. K."/>
            <person name="Thang M."/>
            <person name="Chan C."/>
        </authorList>
    </citation>
    <scope>NUCLEOTIDE SEQUENCE [LARGE SCALE GENOMIC DNA]</scope>
</reference>
<dbReference type="InterPro" id="IPR029063">
    <property type="entry name" value="SAM-dependent_MTases_sf"/>
</dbReference>
<name>A0ABP0PGD2_9DINO</name>
<dbReference type="SUPFAM" id="SSF53335">
    <property type="entry name" value="S-adenosyl-L-methionine-dependent methyltransferases"/>
    <property type="match status" value="1"/>
</dbReference>
<dbReference type="PANTHER" id="PTHR37909:SF1">
    <property type="entry name" value="S-ADENOSYL-L-METHIONINE-DEPENDENT METHYLTRANSFERASES SUPERFAMILY PROTEIN"/>
    <property type="match status" value="1"/>
</dbReference>